<evidence type="ECO:0000313" key="2">
    <source>
        <dbReference type="Proteomes" id="UP000811609"/>
    </source>
</evidence>
<keyword evidence="2" id="KW-1185">Reference proteome</keyword>
<proteinExistence type="predicted"/>
<evidence type="ECO:0000313" key="1">
    <source>
        <dbReference type="EMBL" id="KAG6662506.1"/>
    </source>
</evidence>
<dbReference type="AlphaFoldDB" id="A0A8T1R6K3"/>
<organism evidence="1 2">
    <name type="scientific">Carya illinoinensis</name>
    <name type="common">Pecan</name>
    <dbReference type="NCBI Taxonomy" id="32201"/>
    <lineage>
        <taxon>Eukaryota</taxon>
        <taxon>Viridiplantae</taxon>
        <taxon>Streptophyta</taxon>
        <taxon>Embryophyta</taxon>
        <taxon>Tracheophyta</taxon>
        <taxon>Spermatophyta</taxon>
        <taxon>Magnoliopsida</taxon>
        <taxon>eudicotyledons</taxon>
        <taxon>Gunneridae</taxon>
        <taxon>Pentapetalae</taxon>
        <taxon>rosids</taxon>
        <taxon>fabids</taxon>
        <taxon>Fagales</taxon>
        <taxon>Juglandaceae</taxon>
        <taxon>Carya</taxon>
    </lineage>
</organism>
<protein>
    <submittedName>
        <fullName evidence="1">Uncharacterized protein</fullName>
    </submittedName>
</protein>
<comment type="caution">
    <text evidence="1">The sequence shown here is derived from an EMBL/GenBank/DDBJ whole genome shotgun (WGS) entry which is preliminary data.</text>
</comment>
<dbReference type="EMBL" id="CM031811">
    <property type="protein sequence ID" value="KAG6662506.1"/>
    <property type="molecule type" value="Genomic_DNA"/>
</dbReference>
<dbReference type="Proteomes" id="UP000811609">
    <property type="component" value="Chromosome 3"/>
</dbReference>
<sequence length="123" mass="14471">MFIALQTYVRIKCTQFRPGSTTSIDLIPYCTHELIYSAENIIINCDRIDPQWSWTKPAERTSHYNNLLVFLLRTYQKSRSRKAFNSVEVNLASCNMHLHELTFSTHRNSEHEEPTFSLEFTIL</sequence>
<accession>A0A8T1R6K3</accession>
<gene>
    <name evidence="1" type="ORF">CIPAW_03G247700</name>
</gene>
<name>A0A8T1R6K3_CARIL</name>
<reference evidence="1" key="1">
    <citation type="submission" date="2020-12" db="EMBL/GenBank/DDBJ databases">
        <title>WGS assembly of Carya illinoinensis cv. Pawnee.</title>
        <authorList>
            <person name="Platts A."/>
            <person name="Shu S."/>
            <person name="Wright S."/>
            <person name="Barry K."/>
            <person name="Edger P."/>
            <person name="Pires J.C."/>
            <person name="Schmutz J."/>
        </authorList>
    </citation>
    <scope>NUCLEOTIDE SEQUENCE</scope>
    <source>
        <tissue evidence="1">Leaf</tissue>
    </source>
</reference>